<dbReference type="Proteomes" id="UP000765509">
    <property type="component" value="Unassembled WGS sequence"/>
</dbReference>
<proteinExistence type="predicted"/>
<evidence type="ECO:0000313" key="3">
    <source>
        <dbReference type="Proteomes" id="UP000765509"/>
    </source>
</evidence>
<organism evidence="2 3">
    <name type="scientific">Austropuccinia psidii MF-1</name>
    <dbReference type="NCBI Taxonomy" id="1389203"/>
    <lineage>
        <taxon>Eukaryota</taxon>
        <taxon>Fungi</taxon>
        <taxon>Dikarya</taxon>
        <taxon>Basidiomycota</taxon>
        <taxon>Pucciniomycotina</taxon>
        <taxon>Pucciniomycetes</taxon>
        <taxon>Pucciniales</taxon>
        <taxon>Sphaerophragmiaceae</taxon>
        <taxon>Austropuccinia</taxon>
    </lineage>
</organism>
<protein>
    <submittedName>
        <fullName evidence="2">Uncharacterized protein</fullName>
    </submittedName>
</protein>
<keyword evidence="3" id="KW-1185">Reference proteome</keyword>
<accession>A0A9Q3I8Z2</accession>
<sequence length="182" mass="20152">MAREHSAWANCCHVLSPMGFKRQKQNQPNPLQQDSPIPSLPCKQTQWHLTPGPSGTQWSEDLFHGNQPKFDLISTFDSSEITVPPFVEPSQTNEPPIPGPSPSSEPHKEIWTHEPEPEGALTQSTEEPFTCPTPPHCVIIINDTPVRSPFPSCSPSLPVPLRTLVPSSPHSHNEACQEFTDL</sequence>
<feature type="region of interest" description="Disordered" evidence="1">
    <location>
        <begin position="82"/>
        <end position="129"/>
    </location>
</feature>
<name>A0A9Q3I8Z2_9BASI</name>
<feature type="compositionally biased region" description="Polar residues" evidence="1">
    <location>
        <begin position="25"/>
        <end position="57"/>
    </location>
</feature>
<reference evidence="2" key="1">
    <citation type="submission" date="2021-03" db="EMBL/GenBank/DDBJ databases">
        <title>Draft genome sequence of rust myrtle Austropuccinia psidii MF-1, a brazilian biotype.</title>
        <authorList>
            <person name="Quecine M.C."/>
            <person name="Pachon D.M.R."/>
            <person name="Bonatelli M.L."/>
            <person name="Correr F.H."/>
            <person name="Franceschini L.M."/>
            <person name="Leite T.F."/>
            <person name="Margarido G.R.A."/>
            <person name="Almeida C.A."/>
            <person name="Ferrarezi J.A."/>
            <person name="Labate C.A."/>
        </authorList>
    </citation>
    <scope>NUCLEOTIDE SEQUENCE</scope>
    <source>
        <strain evidence="2">MF-1</strain>
    </source>
</reference>
<feature type="compositionally biased region" description="Basic and acidic residues" evidence="1">
    <location>
        <begin position="105"/>
        <end position="116"/>
    </location>
</feature>
<feature type="region of interest" description="Disordered" evidence="1">
    <location>
        <begin position="20"/>
        <end position="57"/>
    </location>
</feature>
<evidence type="ECO:0000313" key="2">
    <source>
        <dbReference type="EMBL" id="MBW0532523.1"/>
    </source>
</evidence>
<evidence type="ECO:0000256" key="1">
    <source>
        <dbReference type="SAM" id="MobiDB-lite"/>
    </source>
</evidence>
<dbReference type="AlphaFoldDB" id="A0A9Q3I8Z2"/>
<gene>
    <name evidence="2" type="ORF">O181_072238</name>
</gene>
<dbReference type="EMBL" id="AVOT02037804">
    <property type="protein sequence ID" value="MBW0532523.1"/>
    <property type="molecule type" value="Genomic_DNA"/>
</dbReference>
<comment type="caution">
    <text evidence="2">The sequence shown here is derived from an EMBL/GenBank/DDBJ whole genome shotgun (WGS) entry which is preliminary data.</text>
</comment>